<dbReference type="Pfam" id="PF00378">
    <property type="entry name" value="ECH_1"/>
    <property type="match status" value="1"/>
</dbReference>
<evidence type="ECO:0000256" key="2">
    <source>
        <dbReference type="ARBA" id="ARBA00023098"/>
    </source>
</evidence>
<comment type="caution">
    <text evidence="5">The sequence shown here is derived from an EMBL/GenBank/DDBJ whole genome shotgun (WGS) entry which is preliminary data.</text>
</comment>
<reference evidence="5" key="2">
    <citation type="submission" date="2020-09" db="EMBL/GenBank/DDBJ databases">
        <authorList>
            <person name="Sun Q."/>
            <person name="Zhou Y."/>
        </authorList>
    </citation>
    <scope>NUCLEOTIDE SEQUENCE</scope>
    <source>
        <strain evidence="5">CGMCC 1.16067</strain>
    </source>
</reference>
<dbReference type="EMBL" id="BMKQ01000001">
    <property type="protein sequence ID" value="GGF49124.1"/>
    <property type="molecule type" value="Genomic_DNA"/>
</dbReference>
<evidence type="ECO:0000313" key="6">
    <source>
        <dbReference type="Proteomes" id="UP000649179"/>
    </source>
</evidence>
<dbReference type="PROSITE" id="PS00166">
    <property type="entry name" value="ENOYL_COA_HYDRATASE"/>
    <property type="match status" value="1"/>
</dbReference>
<comment type="similarity">
    <text evidence="1 4">Belongs to the enoyl-CoA hydratase/isomerase family.</text>
</comment>
<sequence>MITRQDLADEVRLLTIDRDERRNALDTGHLEQLRGHVADAVSEGVRAVVITGAGSVFSAGADLDAAYDETFLGMLYGTLRDLCASPVPLVAAVNGPAIGAGAQLAMACDLRVGGERARFAVPTARNGLAVDLWTVRRLALLTTGSVARNLLLGAGTLDAEHAHTLGLLGRRGDLSDAVEWAQEIATMAPLSLAYSKRVLDIALEPDVDPEAQAEIDRSFRACWASEDVAEARVARTEKRAPVFRGR</sequence>
<dbReference type="GO" id="GO:0016829">
    <property type="term" value="F:lyase activity"/>
    <property type="evidence" value="ECO:0007669"/>
    <property type="project" value="UniProtKB-KW"/>
</dbReference>
<organism evidence="5 6">
    <name type="scientific">Marmoricola endophyticus</name>
    <dbReference type="NCBI Taxonomy" id="2040280"/>
    <lineage>
        <taxon>Bacteria</taxon>
        <taxon>Bacillati</taxon>
        <taxon>Actinomycetota</taxon>
        <taxon>Actinomycetes</taxon>
        <taxon>Propionibacteriales</taxon>
        <taxon>Nocardioidaceae</taxon>
        <taxon>Marmoricola</taxon>
    </lineage>
</organism>
<dbReference type="InterPro" id="IPR018376">
    <property type="entry name" value="Enoyl-CoA_hyd/isom_CS"/>
</dbReference>
<dbReference type="InterPro" id="IPR001753">
    <property type="entry name" value="Enoyl-CoA_hydra/iso"/>
</dbReference>
<protein>
    <submittedName>
        <fullName evidence="5">Enoyl-CoA hydratase echA6</fullName>
    </submittedName>
</protein>
<dbReference type="PANTHER" id="PTHR11941">
    <property type="entry name" value="ENOYL-COA HYDRATASE-RELATED"/>
    <property type="match status" value="1"/>
</dbReference>
<reference evidence="5" key="1">
    <citation type="journal article" date="2014" name="Int. J. Syst. Evol. Microbiol.">
        <title>Complete genome sequence of Corynebacterium casei LMG S-19264T (=DSM 44701T), isolated from a smear-ripened cheese.</title>
        <authorList>
            <consortium name="US DOE Joint Genome Institute (JGI-PGF)"/>
            <person name="Walter F."/>
            <person name="Albersmeier A."/>
            <person name="Kalinowski J."/>
            <person name="Ruckert C."/>
        </authorList>
    </citation>
    <scope>NUCLEOTIDE SEQUENCE</scope>
    <source>
        <strain evidence="5">CGMCC 1.16067</strain>
    </source>
</reference>
<gene>
    <name evidence="5" type="primary">echA6</name>
    <name evidence="5" type="ORF">GCM10011519_23890</name>
</gene>
<dbReference type="SUPFAM" id="SSF52096">
    <property type="entry name" value="ClpP/crotonase"/>
    <property type="match status" value="1"/>
</dbReference>
<keyword evidence="3" id="KW-0456">Lyase</keyword>
<dbReference type="PANTHER" id="PTHR11941:SF169">
    <property type="entry name" value="(7AS)-7A-METHYL-1,5-DIOXO-2,3,5,6,7,7A-HEXAHYDRO-1H-INDENE-CARBOXYL-COA HYDROLASE"/>
    <property type="match status" value="1"/>
</dbReference>
<accession>A0A917BM66</accession>
<dbReference type="Proteomes" id="UP000649179">
    <property type="component" value="Unassembled WGS sequence"/>
</dbReference>
<evidence type="ECO:0000256" key="1">
    <source>
        <dbReference type="ARBA" id="ARBA00005254"/>
    </source>
</evidence>
<evidence type="ECO:0000313" key="5">
    <source>
        <dbReference type="EMBL" id="GGF49124.1"/>
    </source>
</evidence>
<dbReference type="Gene3D" id="3.90.226.10">
    <property type="entry name" value="2-enoyl-CoA Hydratase, Chain A, domain 1"/>
    <property type="match status" value="1"/>
</dbReference>
<dbReference type="GO" id="GO:0006635">
    <property type="term" value="P:fatty acid beta-oxidation"/>
    <property type="evidence" value="ECO:0007669"/>
    <property type="project" value="TreeGrafter"/>
</dbReference>
<dbReference type="CDD" id="cd06558">
    <property type="entry name" value="crotonase-like"/>
    <property type="match status" value="1"/>
</dbReference>
<name>A0A917BM66_9ACTN</name>
<dbReference type="InterPro" id="IPR029045">
    <property type="entry name" value="ClpP/crotonase-like_dom_sf"/>
</dbReference>
<proteinExistence type="inferred from homology"/>
<evidence type="ECO:0000256" key="4">
    <source>
        <dbReference type="RuleBase" id="RU003707"/>
    </source>
</evidence>
<dbReference type="NCBIfam" id="NF005891">
    <property type="entry name" value="PRK07854.1"/>
    <property type="match status" value="1"/>
</dbReference>
<dbReference type="AlphaFoldDB" id="A0A917BM66"/>
<dbReference type="RefSeq" id="WP_229660817.1">
    <property type="nucleotide sequence ID" value="NZ_BMKQ01000001.1"/>
</dbReference>
<keyword evidence="2" id="KW-0443">Lipid metabolism</keyword>
<keyword evidence="6" id="KW-1185">Reference proteome</keyword>
<evidence type="ECO:0000256" key="3">
    <source>
        <dbReference type="ARBA" id="ARBA00023239"/>
    </source>
</evidence>